<evidence type="ECO:0000259" key="12">
    <source>
        <dbReference type="Pfam" id="PF22638"/>
    </source>
</evidence>
<dbReference type="InterPro" id="IPR019776">
    <property type="entry name" value="Flagellar_basal_body_rod_CS"/>
</dbReference>
<evidence type="ECO:0000256" key="1">
    <source>
        <dbReference type="ARBA" id="ARBA00004365"/>
    </source>
</evidence>
<reference evidence="14" key="1">
    <citation type="submission" date="2016-05" db="EMBL/GenBank/DDBJ databases">
        <authorList>
            <person name="Behera P."/>
            <person name="Vaishampayan P."/>
            <person name="Singh N."/>
            <person name="Raina V."/>
            <person name="Suar M."/>
            <person name="Pattnaik A."/>
            <person name="Rastogi G."/>
        </authorList>
    </citation>
    <scope>NUCLEOTIDE SEQUENCE [LARGE SCALE GENOMIC DNA]</scope>
    <source>
        <strain evidence="14">MP23</strain>
    </source>
</reference>
<dbReference type="GO" id="GO:0005576">
    <property type="term" value="C:extracellular region"/>
    <property type="evidence" value="ECO:0007669"/>
    <property type="project" value="UniProtKB-SubCell"/>
</dbReference>
<feature type="domain" description="Flagellar hook-associated protein 1 D2-like" evidence="11">
    <location>
        <begin position="337"/>
        <end position="420"/>
    </location>
</feature>
<dbReference type="InterPro" id="IPR049119">
    <property type="entry name" value="FlgK_D2-like"/>
</dbReference>
<dbReference type="InterPro" id="IPR001444">
    <property type="entry name" value="Flag_bb_rod_N"/>
</dbReference>
<evidence type="ECO:0000259" key="9">
    <source>
        <dbReference type="Pfam" id="PF00460"/>
    </source>
</evidence>
<dbReference type="OrthoDB" id="9802553at2"/>
<feature type="coiled-coil region" evidence="8">
    <location>
        <begin position="163"/>
        <end position="190"/>
    </location>
</feature>
<dbReference type="EMBL" id="LYRP01000050">
    <property type="protein sequence ID" value="OAT74996.1"/>
    <property type="molecule type" value="Genomic_DNA"/>
</dbReference>
<dbReference type="GO" id="GO:0044780">
    <property type="term" value="P:bacterial-type flagellum assembly"/>
    <property type="evidence" value="ECO:0007669"/>
    <property type="project" value="InterPro"/>
</dbReference>
<evidence type="ECO:0000256" key="8">
    <source>
        <dbReference type="SAM" id="Coils"/>
    </source>
</evidence>
<dbReference type="InterPro" id="IPR002371">
    <property type="entry name" value="FlgK"/>
</dbReference>
<evidence type="ECO:0000256" key="6">
    <source>
        <dbReference type="ARBA" id="ARBA00023143"/>
    </source>
</evidence>
<dbReference type="Pfam" id="PF21158">
    <property type="entry name" value="flgK_1st_1"/>
    <property type="match status" value="1"/>
</dbReference>
<dbReference type="InterPro" id="IPR053927">
    <property type="entry name" value="FlgK_helical"/>
</dbReference>
<keyword evidence="5 7" id="KW-0964">Secreted</keyword>
<dbReference type="PANTHER" id="PTHR30033">
    <property type="entry name" value="FLAGELLAR HOOK-ASSOCIATED PROTEIN 1"/>
    <property type="match status" value="1"/>
</dbReference>
<comment type="caution">
    <text evidence="13">The sequence shown here is derived from an EMBL/GenBank/DDBJ whole genome shotgun (WGS) entry which is preliminary data.</text>
</comment>
<dbReference type="PANTHER" id="PTHR30033:SF1">
    <property type="entry name" value="FLAGELLAR HOOK-ASSOCIATED PROTEIN 1"/>
    <property type="match status" value="1"/>
</dbReference>
<dbReference type="Proteomes" id="UP000078225">
    <property type="component" value="Unassembled WGS sequence"/>
</dbReference>
<dbReference type="PRINTS" id="PR01005">
    <property type="entry name" value="FLGHOOKAP1"/>
</dbReference>
<dbReference type="Pfam" id="PF06429">
    <property type="entry name" value="Flg_bbr_C"/>
    <property type="match status" value="1"/>
</dbReference>
<evidence type="ECO:0000259" key="11">
    <source>
        <dbReference type="Pfam" id="PF21158"/>
    </source>
</evidence>
<dbReference type="PROSITE" id="PS00588">
    <property type="entry name" value="FLAGELLA_BB_ROD"/>
    <property type="match status" value="1"/>
</dbReference>
<evidence type="ECO:0000259" key="10">
    <source>
        <dbReference type="Pfam" id="PF06429"/>
    </source>
</evidence>
<evidence type="ECO:0000256" key="3">
    <source>
        <dbReference type="ARBA" id="ARBA00009677"/>
    </source>
</evidence>
<protein>
    <recommendedName>
        <fullName evidence="4 7">Flagellar hook-associated protein 1</fullName>
        <shortName evidence="7">HAP1</shortName>
    </recommendedName>
</protein>
<comment type="similarity">
    <text evidence="3 7">Belongs to the flagella basal body rod proteins family.</text>
</comment>
<dbReference type="STRING" id="1691903.A9B99_17595"/>
<accession>A0A1B7KY86</accession>
<dbReference type="Pfam" id="PF22638">
    <property type="entry name" value="FlgK_D1"/>
    <property type="match status" value="1"/>
</dbReference>
<evidence type="ECO:0000256" key="4">
    <source>
        <dbReference type="ARBA" id="ARBA00016244"/>
    </source>
</evidence>
<name>A0A1B7KY86_9ENTR</name>
<keyword evidence="13" id="KW-0282">Flagellum</keyword>
<dbReference type="RefSeq" id="WP_064601371.1">
    <property type="nucleotide sequence ID" value="NZ_JBDJAE010000003.1"/>
</dbReference>
<dbReference type="Pfam" id="PF00460">
    <property type="entry name" value="Flg_bb_rod"/>
    <property type="match status" value="1"/>
</dbReference>
<dbReference type="NCBIfam" id="TIGR02492">
    <property type="entry name" value="flgK_ends"/>
    <property type="match status" value="1"/>
</dbReference>
<proteinExistence type="inferred from homology"/>
<feature type="domain" description="Flagellar hook-associated protein FlgK helical" evidence="12">
    <location>
        <begin position="94"/>
        <end position="329"/>
    </location>
</feature>
<evidence type="ECO:0000256" key="7">
    <source>
        <dbReference type="RuleBase" id="RU362065"/>
    </source>
</evidence>
<feature type="domain" description="Flagellar basal body rod protein N-terminal" evidence="9">
    <location>
        <begin position="6"/>
        <end position="35"/>
    </location>
</feature>
<dbReference type="SUPFAM" id="SSF64518">
    <property type="entry name" value="Phase 1 flagellin"/>
    <property type="match status" value="1"/>
</dbReference>
<keyword evidence="14" id="KW-1185">Reference proteome</keyword>
<dbReference type="InterPro" id="IPR010930">
    <property type="entry name" value="Flg_bb/hook_C_dom"/>
</dbReference>
<evidence type="ECO:0000313" key="13">
    <source>
        <dbReference type="EMBL" id="OAT74996.1"/>
    </source>
</evidence>
<comment type="subcellular location">
    <subcellularLocation>
        <location evidence="1 7">Bacterial flagellum</location>
    </subcellularLocation>
    <subcellularLocation>
        <location evidence="2 7">Secreted</location>
    </subcellularLocation>
</comment>
<organism evidence="13 14">
    <name type="scientific">Mangrovibacter phragmitis</name>
    <dbReference type="NCBI Taxonomy" id="1691903"/>
    <lineage>
        <taxon>Bacteria</taxon>
        <taxon>Pseudomonadati</taxon>
        <taxon>Pseudomonadota</taxon>
        <taxon>Gammaproteobacteria</taxon>
        <taxon>Enterobacterales</taxon>
        <taxon>Enterobacteriaceae</taxon>
        <taxon>Mangrovibacter</taxon>
    </lineage>
</organism>
<dbReference type="GO" id="GO:0009424">
    <property type="term" value="C:bacterial-type flagellum hook"/>
    <property type="evidence" value="ECO:0007669"/>
    <property type="project" value="UniProtKB-UniRule"/>
</dbReference>
<keyword evidence="8" id="KW-0175">Coiled coil</keyword>
<gene>
    <name evidence="7" type="primary">flgK</name>
    <name evidence="13" type="ORF">A9B99_17595</name>
</gene>
<sequence>MSSSLINSAMSGLTAAQTALNTVSNNISNYNVTGYSRQTTVLAQSNSTLSGNSWIGNGVYVSGVQREYDQFISSQLRQASNQSSALSSRYDQVSQIDDLLSSTTTSISTSLQSFFSALTTLTSNASDSSAREALIGQAQGLVNQFKTTDNYLRSMDSQVNSAIESSVQEINTYTSQIADLNKKIAQMTATGGGASPNDLLDQRDQLVNELNNIVGVTVTIQDGNTYNVSLGNGTSLVQGSRSFQLAAVASSADPGRKTVAYVDEAAGNVEIPESQLTSGSLGGLLTFRSTDLDAARNRLGQLALSFADAFNTQHEAGFDANGDAGEAFFAVGAPAVVSNANNTSSTTLTAEVTDSSAVLATNYKVAWSGSAWTVTRTSDNTTVTPTTGTDGSGNTTLAFDGLTVTVDGSPDAKDSFLVKPVTNTIVNMAVSVTDEAKVALASSATSGESDNTNAQALLDLQDKSLVGGNKTFNDAYASLVSLVGNTTSTLNTTSTTQANVVTQLTNQQQSVSGVNLDEEYANLQRYQQYYLANSQVLKTASTIFDALLSINS</sequence>
<keyword evidence="13" id="KW-0966">Cell projection</keyword>
<feature type="domain" description="Flagellar basal-body/hook protein C-terminal" evidence="10">
    <location>
        <begin position="511"/>
        <end position="549"/>
    </location>
</feature>
<keyword evidence="6 7" id="KW-0975">Bacterial flagellum</keyword>
<evidence type="ECO:0000313" key="14">
    <source>
        <dbReference type="Proteomes" id="UP000078225"/>
    </source>
</evidence>
<evidence type="ECO:0000256" key="2">
    <source>
        <dbReference type="ARBA" id="ARBA00004613"/>
    </source>
</evidence>
<dbReference type="GO" id="GO:0005198">
    <property type="term" value="F:structural molecule activity"/>
    <property type="evidence" value="ECO:0007669"/>
    <property type="project" value="UniProtKB-UniRule"/>
</dbReference>
<dbReference type="AlphaFoldDB" id="A0A1B7KY86"/>
<keyword evidence="13" id="KW-0969">Cilium</keyword>
<evidence type="ECO:0000256" key="5">
    <source>
        <dbReference type="ARBA" id="ARBA00022525"/>
    </source>
</evidence>